<reference evidence="3 4" key="1">
    <citation type="submission" date="2014-07" db="EMBL/GenBank/DDBJ databases">
        <authorList>
            <person name="McCorrison J."/>
            <person name="Sanka R."/>
            <person name="Torralba M."/>
            <person name="Gillis M."/>
            <person name="Haft D.H."/>
            <person name="Methe B."/>
            <person name="Sutton G."/>
            <person name="Nelson K.E."/>
        </authorList>
    </citation>
    <scope>NUCLEOTIDE SEQUENCE [LARGE SCALE GENOMIC DNA]</scope>
    <source>
        <strain evidence="3 4">DNF00011</strain>
    </source>
</reference>
<feature type="transmembrane region" description="Helical" evidence="2">
    <location>
        <begin position="49"/>
        <end position="73"/>
    </location>
</feature>
<proteinExistence type="predicted"/>
<dbReference type="RefSeq" id="WP_035756417.1">
    <property type="nucleotide sequence ID" value="NZ_JRNH01000022.1"/>
</dbReference>
<feature type="region of interest" description="Disordered" evidence="1">
    <location>
        <begin position="1"/>
        <end position="46"/>
    </location>
</feature>
<keyword evidence="2" id="KW-0472">Membrane</keyword>
<feature type="transmembrane region" description="Helical" evidence="2">
    <location>
        <begin position="79"/>
        <end position="98"/>
    </location>
</feature>
<evidence type="ECO:0000256" key="1">
    <source>
        <dbReference type="SAM" id="MobiDB-lite"/>
    </source>
</evidence>
<dbReference type="AlphaFoldDB" id="A0A095YC08"/>
<evidence type="ECO:0000313" key="3">
    <source>
        <dbReference type="EMBL" id="KGF19995.1"/>
    </source>
</evidence>
<organism evidence="3 4">
    <name type="scientific">Pseudoglutamicibacter albus DNF00011</name>
    <dbReference type="NCBI Taxonomy" id="1401063"/>
    <lineage>
        <taxon>Bacteria</taxon>
        <taxon>Bacillati</taxon>
        <taxon>Actinomycetota</taxon>
        <taxon>Actinomycetes</taxon>
        <taxon>Micrococcales</taxon>
        <taxon>Micrococcaceae</taxon>
        <taxon>Pseudoglutamicibacter</taxon>
    </lineage>
</organism>
<gene>
    <name evidence="3" type="ORF">HMPREF2128_06760</name>
</gene>
<comment type="caution">
    <text evidence="3">The sequence shown here is derived from an EMBL/GenBank/DDBJ whole genome shotgun (WGS) entry which is preliminary data.</text>
</comment>
<protein>
    <submittedName>
        <fullName evidence="3">Uncharacterized protein</fullName>
    </submittedName>
</protein>
<feature type="compositionally biased region" description="Polar residues" evidence="1">
    <location>
        <begin position="1"/>
        <end position="10"/>
    </location>
</feature>
<evidence type="ECO:0000256" key="2">
    <source>
        <dbReference type="SAM" id="Phobius"/>
    </source>
</evidence>
<keyword evidence="2" id="KW-0812">Transmembrane</keyword>
<sequence>MSTNNNTNGYGDSEDSGEHHNESNNQQYGMPGTSDGYGPPRDDERGNDVGGCGLMFAGAVVGVFFSVLVSPFFFFMNPFVGPLIPPIGFILIGISLVLKNEKHKSFGWGLIAGPLASIIIFFGPCALMAFS</sequence>
<feature type="transmembrane region" description="Helical" evidence="2">
    <location>
        <begin position="110"/>
        <end position="130"/>
    </location>
</feature>
<accession>A0A095YC08</accession>
<evidence type="ECO:0000313" key="4">
    <source>
        <dbReference type="Proteomes" id="UP000053528"/>
    </source>
</evidence>
<keyword evidence="2" id="KW-1133">Transmembrane helix</keyword>
<name>A0A095YC08_9MICC</name>
<dbReference type="Proteomes" id="UP000053528">
    <property type="component" value="Unassembled WGS sequence"/>
</dbReference>
<dbReference type="EMBL" id="JRNH01000022">
    <property type="protein sequence ID" value="KGF19995.1"/>
    <property type="molecule type" value="Genomic_DNA"/>
</dbReference>